<protein>
    <submittedName>
        <fullName evidence="1">Uncharacterized protein</fullName>
    </submittedName>
</protein>
<proteinExistence type="predicted"/>
<gene>
    <name evidence="1" type="ORF">LshimejAT787_0410620</name>
</gene>
<evidence type="ECO:0000313" key="2">
    <source>
        <dbReference type="Proteomes" id="UP001063166"/>
    </source>
</evidence>
<accession>A0A9P3PMG7</accession>
<keyword evidence="2" id="KW-1185">Reference proteome</keyword>
<organism evidence="1 2">
    <name type="scientific">Lyophyllum shimeji</name>
    <name type="common">Hon-shimeji</name>
    <name type="synonym">Tricholoma shimeji</name>
    <dbReference type="NCBI Taxonomy" id="47721"/>
    <lineage>
        <taxon>Eukaryota</taxon>
        <taxon>Fungi</taxon>
        <taxon>Dikarya</taxon>
        <taxon>Basidiomycota</taxon>
        <taxon>Agaricomycotina</taxon>
        <taxon>Agaricomycetes</taxon>
        <taxon>Agaricomycetidae</taxon>
        <taxon>Agaricales</taxon>
        <taxon>Tricholomatineae</taxon>
        <taxon>Lyophyllaceae</taxon>
        <taxon>Lyophyllum</taxon>
    </lineage>
</organism>
<dbReference type="EMBL" id="BRPK01000004">
    <property type="protein sequence ID" value="GLB38011.1"/>
    <property type="molecule type" value="Genomic_DNA"/>
</dbReference>
<dbReference type="Proteomes" id="UP001063166">
    <property type="component" value="Unassembled WGS sequence"/>
</dbReference>
<name>A0A9P3PMG7_LYOSH</name>
<comment type="caution">
    <text evidence="1">The sequence shown here is derived from an EMBL/GenBank/DDBJ whole genome shotgun (WGS) entry which is preliminary data.</text>
</comment>
<sequence>MYSTRAAPGSRLLIPPDSALPPPASVLPPPASVLVPPDSPFLHRRIPDSRFIVAPRAPHITIQFLQGKGSLDLFSLDLPLPASFRRDFGWHCDFAGVINVRCPAPSSRPPSAMRAAIRSPPAPDGRAYTPSIGAEWAEAWPEGMGPACPGDGYLRAFERAGVVLEAADGSVPQRAPDDRLRPTLLAGACLVGSRVAARRALSLCADSSKLSTTQADDGAPPELFDATLMPGPRWAPSGATHPMRLAGLCTAAGCSAVSWGPRLLVPMLHSIVSSIFGRLELPPAAPESFGSGTSFATLFVSPGGVFDVAFTLGGSTPRRHPSMPTTTSSDGLVTPPWRDFNADMRWHCPSLVAACPSGSGLVVDLVVRGSSGDPLATCLATDEFTDSIPLRPPDGPPTRCEVSGPC</sequence>
<reference evidence="1" key="1">
    <citation type="submission" date="2022-07" db="EMBL/GenBank/DDBJ databases">
        <title>The genome of Lyophyllum shimeji provides insight into the initial evolution of ectomycorrhizal fungal genome.</title>
        <authorList>
            <person name="Kobayashi Y."/>
            <person name="Shibata T."/>
            <person name="Hirakawa H."/>
            <person name="Shigenobu S."/>
            <person name="Nishiyama T."/>
            <person name="Yamada A."/>
            <person name="Hasebe M."/>
            <person name="Kawaguchi M."/>
        </authorList>
    </citation>
    <scope>NUCLEOTIDE SEQUENCE</scope>
    <source>
        <strain evidence="1">AT787</strain>
    </source>
</reference>
<dbReference type="AlphaFoldDB" id="A0A9P3PMG7"/>
<evidence type="ECO:0000313" key="1">
    <source>
        <dbReference type="EMBL" id="GLB38011.1"/>
    </source>
</evidence>